<evidence type="ECO:0000313" key="2">
    <source>
        <dbReference type="EMBL" id="KAG7384388.1"/>
    </source>
</evidence>
<organism evidence="2 3">
    <name type="scientific">Phytophthora pseudosyringae</name>
    <dbReference type="NCBI Taxonomy" id="221518"/>
    <lineage>
        <taxon>Eukaryota</taxon>
        <taxon>Sar</taxon>
        <taxon>Stramenopiles</taxon>
        <taxon>Oomycota</taxon>
        <taxon>Peronosporomycetes</taxon>
        <taxon>Peronosporales</taxon>
        <taxon>Peronosporaceae</taxon>
        <taxon>Phytophthora</taxon>
    </lineage>
</organism>
<feature type="region of interest" description="Disordered" evidence="1">
    <location>
        <begin position="60"/>
        <end position="97"/>
    </location>
</feature>
<dbReference type="AlphaFoldDB" id="A0A8T1VVX0"/>
<evidence type="ECO:0000313" key="3">
    <source>
        <dbReference type="Proteomes" id="UP000694044"/>
    </source>
</evidence>
<gene>
    <name evidence="2" type="ORF">PHYPSEUDO_002649</name>
</gene>
<reference evidence="2" key="1">
    <citation type="submission" date="2021-02" db="EMBL/GenBank/DDBJ databases">
        <authorList>
            <person name="Palmer J.M."/>
        </authorList>
    </citation>
    <scope>NUCLEOTIDE SEQUENCE</scope>
    <source>
        <strain evidence="2">SCRP734</strain>
    </source>
</reference>
<dbReference type="Proteomes" id="UP000694044">
    <property type="component" value="Unassembled WGS sequence"/>
</dbReference>
<feature type="region of interest" description="Disordered" evidence="1">
    <location>
        <begin position="134"/>
        <end position="153"/>
    </location>
</feature>
<proteinExistence type="predicted"/>
<dbReference type="OrthoDB" id="10588229at2759"/>
<dbReference type="EMBL" id="JAGDFM010000149">
    <property type="protein sequence ID" value="KAG7384388.1"/>
    <property type="molecule type" value="Genomic_DNA"/>
</dbReference>
<name>A0A8T1VVX0_9STRA</name>
<accession>A0A8T1VVX0</accession>
<protein>
    <recommendedName>
        <fullName evidence="4">BZIP domain-containing protein</fullName>
    </recommendedName>
</protein>
<sequence>MSSESLEEALALLAEELQPTLDIGGGTATLSPFGADSWNPDELLASIDNDIGDFRIDLTPPSDSNVLEDTTQETHAAQGGRNQVKPRRRRKQLNSNRARDERRFEVVQLRREVEDLELTLQQLKTIRSQEWHQVGEKSADKTEEEEASGMPVNDPKTTALIDFLVSALSANITVRNETVENLLLDQALEKHNCNYV</sequence>
<feature type="compositionally biased region" description="Polar residues" evidence="1">
    <location>
        <begin position="61"/>
        <end position="75"/>
    </location>
</feature>
<evidence type="ECO:0008006" key="4">
    <source>
        <dbReference type="Google" id="ProtNLM"/>
    </source>
</evidence>
<comment type="caution">
    <text evidence="2">The sequence shown here is derived from an EMBL/GenBank/DDBJ whole genome shotgun (WGS) entry which is preliminary data.</text>
</comment>
<evidence type="ECO:0000256" key="1">
    <source>
        <dbReference type="SAM" id="MobiDB-lite"/>
    </source>
</evidence>
<keyword evidence="3" id="KW-1185">Reference proteome</keyword>